<proteinExistence type="predicted"/>
<keyword evidence="2" id="KW-1185">Reference proteome</keyword>
<dbReference type="Proteomes" id="UP001340816">
    <property type="component" value="Chromosome"/>
</dbReference>
<protein>
    <submittedName>
        <fullName evidence="1">Uncharacterized protein</fullName>
    </submittedName>
</protein>
<accession>A0ABZ1H3D2</accession>
<reference evidence="1 2" key="1">
    <citation type="submission" date="2022-10" db="EMBL/GenBank/DDBJ databases">
        <title>The complete genomes of actinobacterial strains from the NBC collection.</title>
        <authorList>
            <person name="Joergensen T.S."/>
            <person name="Alvarez Arevalo M."/>
            <person name="Sterndorff E.B."/>
            <person name="Faurdal D."/>
            <person name="Vuksanovic O."/>
            <person name="Mourched A.-S."/>
            <person name="Charusanti P."/>
            <person name="Shaw S."/>
            <person name="Blin K."/>
            <person name="Weber T."/>
        </authorList>
    </citation>
    <scope>NUCLEOTIDE SEQUENCE [LARGE SCALE GENOMIC DNA]</scope>
    <source>
        <strain evidence="1 2">NBC 01752</strain>
    </source>
</reference>
<evidence type="ECO:0000313" key="2">
    <source>
        <dbReference type="Proteomes" id="UP001340816"/>
    </source>
</evidence>
<sequence>MGAMEELAEPGKQTEVAELEEWVALIDACIEPIATRPVDLTDPDWMRKLKEGPRPLDEAGIRPETEATLRDVLSRYEEGDEDVRAALRALLERCHCFASATTLPFEPTPQGFRQRLVEMSVEDQGRDTRDMMVGLNGLCEQARDAGLDIRPLLLDVAELSSEVDKYGMGSTRGILLRAAEREPSGLW</sequence>
<name>A0ABZ1H3D2_STRPH</name>
<dbReference type="RefSeq" id="WP_326758161.1">
    <property type="nucleotide sequence ID" value="NZ_CP109135.1"/>
</dbReference>
<evidence type="ECO:0000313" key="1">
    <source>
        <dbReference type="EMBL" id="WSD12975.1"/>
    </source>
</evidence>
<organism evidence="1 2">
    <name type="scientific">Streptomyces phaeochromogenes</name>
    <dbReference type="NCBI Taxonomy" id="1923"/>
    <lineage>
        <taxon>Bacteria</taxon>
        <taxon>Bacillati</taxon>
        <taxon>Actinomycetota</taxon>
        <taxon>Actinomycetes</taxon>
        <taxon>Kitasatosporales</taxon>
        <taxon>Streptomycetaceae</taxon>
        <taxon>Streptomyces</taxon>
        <taxon>Streptomyces phaeochromogenes group</taxon>
    </lineage>
</organism>
<gene>
    <name evidence="1" type="ORF">OHB35_06875</name>
</gene>
<dbReference type="EMBL" id="CP109135">
    <property type="protein sequence ID" value="WSD12975.1"/>
    <property type="molecule type" value="Genomic_DNA"/>
</dbReference>